<evidence type="ECO:0000313" key="1">
    <source>
        <dbReference type="EMBL" id="KAE8334188.1"/>
    </source>
</evidence>
<sequence>MEALKRLASLSSEATYCDDPSDDEVDGEWEKITQDPAKRVAFERRCIEHELTHEKRVIILQENPSTRSHCRFWECIPTKLSGEPNIRSAFRFNVKDLSGRYYEPNKYYHVSCMEQIFPDLAALIERGDLRMDEGVTQMTSASWQISRFHNAIEDWFRYKGRSFDVKTYDRFERKYAKWDRKSSTAEINHQLEAHGGSSRNCEKCGSIPDEPLRKDYFPEEPQSCLLSEVLASVIGGQHLDGVLVDGNSNLRRIKKVRRS</sequence>
<dbReference type="AlphaFoldDB" id="A0A5N6XMT8"/>
<dbReference type="EMBL" id="ML737347">
    <property type="protein sequence ID" value="KAE8334188.1"/>
    <property type="molecule type" value="Genomic_DNA"/>
</dbReference>
<name>A0A5N6XMT8_9EURO</name>
<dbReference type="Proteomes" id="UP000325558">
    <property type="component" value="Unassembled WGS sequence"/>
</dbReference>
<gene>
    <name evidence="1" type="ORF">BDV24DRAFT_173855</name>
</gene>
<protein>
    <submittedName>
        <fullName evidence="1">Uncharacterized protein</fullName>
    </submittedName>
</protein>
<reference evidence="1" key="1">
    <citation type="submission" date="2019-04" db="EMBL/GenBank/DDBJ databases">
        <title>Friends and foes A comparative genomics study of 23 Aspergillus species from section Flavi.</title>
        <authorList>
            <consortium name="DOE Joint Genome Institute"/>
            <person name="Kjaerbolling I."/>
            <person name="Vesth T."/>
            <person name="Frisvad J.C."/>
            <person name="Nybo J.L."/>
            <person name="Theobald S."/>
            <person name="Kildgaard S."/>
            <person name="Isbrandt T."/>
            <person name="Kuo A."/>
            <person name="Sato A."/>
            <person name="Lyhne E.K."/>
            <person name="Kogle M.E."/>
            <person name="Wiebenga A."/>
            <person name="Kun R.S."/>
            <person name="Lubbers R.J."/>
            <person name="Makela M.R."/>
            <person name="Barry K."/>
            <person name="Chovatia M."/>
            <person name="Clum A."/>
            <person name="Daum C."/>
            <person name="Haridas S."/>
            <person name="He G."/>
            <person name="LaButti K."/>
            <person name="Lipzen A."/>
            <person name="Mondo S."/>
            <person name="Riley R."/>
            <person name="Salamov A."/>
            <person name="Simmons B.A."/>
            <person name="Magnuson J.K."/>
            <person name="Henrissat B."/>
            <person name="Mortensen U.H."/>
            <person name="Larsen T.O."/>
            <person name="Devries R.P."/>
            <person name="Grigoriev I.V."/>
            <person name="Machida M."/>
            <person name="Baker S.E."/>
            <person name="Andersen M.R."/>
        </authorList>
    </citation>
    <scope>NUCLEOTIDE SEQUENCE</scope>
    <source>
        <strain evidence="1">CBS 117612</strain>
    </source>
</reference>
<organism evidence="1">
    <name type="scientific">Aspergillus arachidicola</name>
    <dbReference type="NCBI Taxonomy" id="656916"/>
    <lineage>
        <taxon>Eukaryota</taxon>
        <taxon>Fungi</taxon>
        <taxon>Dikarya</taxon>
        <taxon>Ascomycota</taxon>
        <taxon>Pezizomycotina</taxon>
        <taxon>Eurotiomycetes</taxon>
        <taxon>Eurotiomycetidae</taxon>
        <taxon>Eurotiales</taxon>
        <taxon>Aspergillaceae</taxon>
        <taxon>Aspergillus</taxon>
        <taxon>Aspergillus subgen. Circumdati</taxon>
    </lineage>
</organism>
<proteinExistence type="predicted"/>
<dbReference type="OrthoDB" id="4411463at2759"/>
<accession>A0A5N6XMT8</accession>